<dbReference type="PATRIC" id="fig|1423.173.peg.5028"/>
<dbReference type="AlphaFoldDB" id="A0A0D1KEE1"/>
<name>A0A0D1KEE1_BACIU</name>
<reference evidence="1 2" key="1">
    <citation type="submission" date="2014-12" db="EMBL/GenBank/DDBJ databases">
        <title>Comparative genome analysis of Bacillus coagulans HM-08, Clostridium butyricum HM-68, Bacillus subtilis HM-66 and Bacillus licheniformis BL-09.</title>
        <authorList>
            <person name="Zhang H."/>
        </authorList>
    </citation>
    <scope>NUCLEOTIDE SEQUENCE [LARGE SCALE GENOMIC DNA]</scope>
    <source>
        <strain evidence="1 2">HM-66</strain>
    </source>
</reference>
<accession>A0A0D1KEE1</accession>
<protein>
    <submittedName>
        <fullName evidence="1">Uncharacterized protein</fullName>
    </submittedName>
</protein>
<dbReference type="Proteomes" id="UP000032247">
    <property type="component" value="Unassembled WGS sequence"/>
</dbReference>
<organism evidence="1 2">
    <name type="scientific">Bacillus subtilis</name>
    <dbReference type="NCBI Taxonomy" id="1423"/>
    <lineage>
        <taxon>Bacteria</taxon>
        <taxon>Bacillati</taxon>
        <taxon>Bacillota</taxon>
        <taxon>Bacilli</taxon>
        <taxon>Bacillales</taxon>
        <taxon>Bacillaceae</taxon>
        <taxon>Bacillus</taxon>
    </lineage>
</organism>
<proteinExistence type="predicted"/>
<dbReference type="EMBL" id="JXBC01000014">
    <property type="protein sequence ID" value="KIU04562.1"/>
    <property type="molecule type" value="Genomic_DNA"/>
</dbReference>
<gene>
    <name evidence="1" type="ORF">SC09_contig8orf00233</name>
</gene>
<sequence>MLNRKDFETENEYRRYTKTSDFLLNYNWKNKSEQTIIHEMALQPYEQEFLHEAMNYLSKKNDFSGMALDRYIMEKVDKNDQDDFNPNEVIFVERDE</sequence>
<evidence type="ECO:0000313" key="1">
    <source>
        <dbReference type="EMBL" id="KIU04562.1"/>
    </source>
</evidence>
<comment type="caution">
    <text evidence="1">The sequence shown here is derived from an EMBL/GenBank/DDBJ whole genome shotgun (WGS) entry which is preliminary data.</text>
</comment>
<evidence type="ECO:0000313" key="2">
    <source>
        <dbReference type="Proteomes" id="UP000032247"/>
    </source>
</evidence>